<dbReference type="AlphaFoldDB" id="A0A0B6CUT0"/>
<dbReference type="RefSeq" id="WP_149031952.1">
    <property type="nucleotide sequence ID" value="NZ_CP009440.1"/>
</dbReference>
<keyword evidence="1" id="KW-0808">Transferase</keyword>
<dbReference type="EMBL" id="CP009440">
    <property type="protein sequence ID" value="AJI52605.1"/>
    <property type="molecule type" value="Genomic_DNA"/>
</dbReference>
<protein>
    <submittedName>
        <fullName evidence="1">Glycosyl transferase 2 family protein</fullName>
    </submittedName>
</protein>
<evidence type="ECO:0000313" key="2">
    <source>
        <dbReference type="Proteomes" id="UP000031830"/>
    </source>
</evidence>
<organism evidence="1 2">
    <name type="scientific">Francisella philomiragia</name>
    <dbReference type="NCBI Taxonomy" id="28110"/>
    <lineage>
        <taxon>Bacteria</taxon>
        <taxon>Pseudomonadati</taxon>
        <taxon>Pseudomonadota</taxon>
        <taxon>Gammaproteobacteria</taxon>
        <taxon>Thiotrichales</taxon>
        <taxon>Francisellaceae</taxon>
        <taxon>Francisella</taxon>
    </lineage>
</organism>
<dbReference type="Gene3D" id="3.90.550.10">
    <property type="entry name" value="Spore Coat Polysaccharide Biosynthesis Protein SpsA, Chain A"/>
    <property type="match status" value="1"/>
</dbReference>
<proteinExistence type="predicted"/>
<gene>
    <name evidence="1" type="ORF">LA55_1636</name>
</gene>
<dbReference type="Proteomes" id="UP000031830">
    <property type="component" value="Chromosome"/>
</dbReference>
<reference evidence="1 2" key="1">
    <citation type="journal article" date="2015" name="Genome Announc.">
        <title>Genome sequencing of 18 francisella strains to aid in assay development and testing.</title>
        <authorList>
            <person name="Johnson S.L."/>
            <person name="Daligault H.E."/>
            <person name="Davenport K.W."/>
            <person name="Coyne S.R."/>
            <person name="Frey K.G."/>
            <person name="Koroleva G.I."/>
            <person name="Broomall S.M."/>
            <person name="Bishop-Lilly K.A."/>
            <person name="Bruce D.C."/>
            <person name="Chertkov O."/>
            <person name="Freitas T."/>
            <person name="Jaissle J."/>
            <person name="Ladner J.T."/>
            <person name="Rosenzweig C.N."/>
            <person name="Gibbons H.S."/>
            <person name="Palacios G.F."/>
            <person name="Redden C.L."/>
            <person name="Xu Y."/>
            <person name="Minogue T.D."/>
            <person name="Chain P.S."/>
        </authorList>
    </citation>
    <scope>NUCLEOTIDE SEQUENCE [LARGE SCALE GENOMIC DNA]</scope>
    <source>
        <strain evidence="1 2">GA01-2794</strain>
    </source>
</reference>
<dbReference type="KEGG" id="fpz:LA55_1636"/>
<dbReference type="SUPFAM" id="SSF53448">
    <property type="entry name" value="Nucleotide-diphospho-sugar transferases"/>
    <property type="match status" value="1"/>
</dbReference>
<accession>A0A0B6CUT0</accession>
<dbReference type="GO" id="GO:0016740">
    <property type="term" value="F:transferase activity"/>
    <property type="evidence" value="ECO:0007669"/>
    <property type="project" value="UniProtKB-KW"/>
</dbReference>
<dbReference type="InterPro" id="IPR029044">
    <property type="entry name" value="Nucleotide-diphossugar_trans"/>
</dbReference>
<sequence length="301" mass="34888">MESEKRFLSLIMVYDQNKYHLLKKSLQSVCEQSASDRVSVLIVDTSGDLDLNDKLFTNQLSLEFNIMKKPDFSYYEALNAGVSVIFTEWVCFLQLGDVYASKNIIEEAISIVKDSTADVYYGNSLRLINTVSDTYRTEIAESLETIAKKQPFLLESCIFKSNILKAYMFNTFYEYAAEYDLFIRLFKDEVSFFYLPLAISKSSDSKSFNERFERLFIISKYFGDDLVKSSYFKPYIRLRKYEKGKLGPLYKNVKSLESLIVEQKSVLDARQGEVDQIKTTMIYKLAKRIDNMLSVVFGSHK</sequence>
<evidence type="ECO:0000313" key="1">
    <source>
        <dbReference type="EMBL" id="AJI52605.1"/>
    </source>
</evidence>
<name>A0A0B6CUT0_9GAMM</name>